<dbReference type="Pfam" id="PF03372">
    <property type="entry name" value="Exo_endo_phos"/>
    <property type="match status" value="1"/>
</dbReference>
<evidence type="ECO:0000256" key="1">
    <source>
        <dbReference type="ARBA" id="ARBA00010774"/>
    </source>
</evidence>
<dbReference type="InterPro" id="IPR050410">
    <property type="entry name" value="CCR4/nocturin_mRNA_transcr"/>
</dbReference>
<gene>
    <name evidence="4" type="ORF">SAPINGB_P003598</name>
</gene>
<dbReference type="GeneID" id="43582415"/>
<dbReference type="Proteomes" id="UP000398389">
    <property type="component" value="Unassembled WGS sequence"/>
</dbReference>
<evidence type="ECO:0000256" key="2">
    <source>
        <dbReference type="ARBA" id="ARBA00022801"/>
    </source>
</evidence>
<feature type="domain" description="Endonuclease/exonuclease/phosphatase" evidence="3">
    <location>
        <begin position="28"/>
        <end position="421"/>
    </location>
</feature>
<dbReference type="PANTHER" id="PTHR12121">
    <property type="entry name" value="CARBON CATABOLITE REPRESSOR PROTEIN 4"/>
    <property type="match status" value="1"/>
</dbReference>
<proteinExistence type="inferred from homology"/>
<reference evidence="4 5" key="1">
    <citation type="submission" date="2019-09" db="EMBL/GenBank/DDBJ databases">
        <authorList>
            <person name="Brejova B."/>
        </authorList>
    </citation>
    <scope>NUCLEOTIDE SEQUENCE [LARGE SCALE GENOMIC DNA]</scope>
</reference>
<dbReference type="Gene3D" id="3.60.10.10">
    <property type="entry name" value="Endonuclease/exonuclease/phosphatase"/>
    <property type="match status" value="1"/>
</dbReference>
<dbReference type="GO" id="GO:0006139">
    <property type="term" value="P:nucleobase-containing compound metabolic process"/>
    <property type="evidence" value="ECO:0007669"/>
    <property type="project" value="UniProtKB-ARBA"/>
</dbReference>
<accession>A0A5E8BVK0</accession>
<dbReference type="EMBL" id="CABVLU010000003">
    <property type="protein sequence ID" value="VVT53487.1"/>
    <property type="molecule type" value="Genomic_DNA"/>
</dbReference>
<sequence>MTTPLFIQRPILPIKSTISRNGLSLRIMTYNALAQCLVRRDLFPENGNGVKWKFRGPALESELMIYKPDILFLQEIDLAKYKTFWVPICVKLGLESHFSTYPGKHHGLVVAYSKKHFILKEKNEFFYDGLPTSANGSSLLVPMNSLETKNSGIVLALEVNKQNNSDQSSLNDKAFDTVNEGIVIATTHLYWHPFGSFVRAIQCGQLIDKVIKFSTRETSNYSQWPIFIGGDFNSSPDDLPYQFLITQPHSPSDINKTTRDIAVKSLLYLYNKYGAEKEQQEPETFKREEMVQAVDDEGVVTALDPEYIDKCIASILPFYWTENSDRTPVKYRAESLYGEHYRKVDPENSKTHNPDFHEPEFSNWAHTWQGLLDYLFLLENVEACEGDPKKRVLVKELLKMPTGSEIGEAGQPRVGEYPSDHLCLMATVEI</sequence>
<keyword evidence="2" id="KW-0378">Hydrolase</keyword>
<organism evidence="4 5">
    <name type="scientific">Magnusiomyces paraingens</name>
    <dbReference type="NCBI Taxonomy" id="2606893"/>
    <lineage>
        <taxon>Eukaryota</taxon>
        <taxon>Fungi</taxon>
        <taxon>Dikarya</taxon>
        <taxon>Ascomycota</taxon>
        <taxon>Saccharomycotina</taxon>
        <taxon>Dipodascomycetes</taxon>
        <taxon>Dipodascales</taxon>
        <taxon>Dipodascaceae</taxon>
        <taxon>Magnusiomyces</taxon>
    </lineage>
</organism>
<dbReference type="AlphaFoldDB" id="A0A5E8BVK0"/>
<protein>
    <recommendedName>
        <fullName evidence="3">Endonuclease/exonuclease/phosphatase domain-containing protein</fullName>
    </recommendedName>
</protein>
<dbReference type="RefSeq" id="XP_031854206.1">
    <property type="nucleotide sequence ID" value="XM_031998315.1"/>
</dbReference>
<dbReference type="InterPro" id="IPR005135">
    <property type="entry name" value="Endo/exonuclease/phosphatase"/>
</dbReference>
<evidence type="ECO:0000259" key="3">
    <source>
        <dbReference type="Pfam" id="PF03372"/>
    </source>
</evidence>
<evidence type="ECO:0000313" key="4">
    <source>
        <dbReference type="EMBL" id="VVT53487.1"/>
    </source>
</evidence>
<dbReference type="PANTHER" id="PTHR12121:SF45">
    <property type="entry name" value="NOCTURNIN"/>
    <property type="match status" value="1"/>
</dbReference>
<comment type="similarity">
    <text evidence="1">Belongs to the CCR4/nocturin family.</text>
</comment>
<dbReference type="SUPFAM" id="SSF56219">
    <property type="entry name" value="DNase I-like"/>
    <property type="match status" value="1"/>
</dbReference>
<dbReference type="OrthoDB" id="428734at2759"/>
<evidence type="ECO:0000313" key="5">
    <source>
        <dbReference type="Proteomes" id="UP000398389"/>
    </source>
</evidence>
<dbReference type="GO" id="GO:0000175">
    <property type="term" value="F:3'-5'-RNA exonuclease activity"/>
    <property type="evidence" value="ECO:0007669"/>
    <property type="project" value="TreeGrafter"/>
</dbReference>
<dbReference type="InterPro" id="IPR036691">
    <property type="entry name" value="Endo/exonu/phosph_ase_sf"/>
</dbReference>
<keyword evidence="5" id="KW-1185">Reference proteome</keyword>
<name>A0A5E8BVK0_9ASCO</name>